<dbReference type="GeneID" id="87830765"/>
<accession>A0AAN6TS05</accession>
<organism evidence="1 2">
    <name type="scientific">Parathielavia appendiculata</name>
    <dbReference type="NCBI Taxonomy" id="2587402"/>
    <lineage>
        <taxon>Eukaryota</taxon>
        <taxon>Fungi</taxon>
        <taxon>Dikarya</taxon>
        <taxon>Ascomycota</taxon>
        <taxon>Pezizomycotina</taxon>
        <taxon>Sordariomycetes</taxon>
        <taxon>Sordariomycetidae</taxon>
        <taxon>Sordariales</taxon>
        <taxon>Chaetomiaceae</taxon>
        <taxon>Parathielavia</taxon>
    </lineage>
</organism>
<evidence type="ECO:0000313" key="1">
    <source>
        <dbReference type="EMBL" id="KAK4118996.1"/>
    </source>
</evidence>
<sequence>MASNVRSGDADELGCPVDHSKFKRQNLDSRICPICNVRLTTLDLNCRPVLHAQGSTPEVIDLTSSPERPRGALYSCVQPSQLFVPGRRNAAYTNTRSGTPSLSFVEAAEASIRERDRSARHLRNADSSPRLSIAITTTLYIGQYTTTDVEDDMGFLKFSVIGMKAKYHPVPFVATEVYDSIDAFSKALLRRSTDDSVVLSKDWRLIHSVSQGPNPNITQLSQPPPGPLTTQEIVDFVFGRPIVDNCTLVLFRGYESVQRVPRVVKERLRKRKLALSKTRLCATNSQETRTLLAVQRWVLPRGR</sequence>
<dbReference type="RefSeq" id="XP_062642769.1">
    <property type="nucleotide sequence ID" value="XM_062793996.1"/>
</dbReference>
<evidence type="ECO:0000313" key="2">
    <source>
        <dbReference type="Proteomes" id="UP001302602"/>
    </source>
</evidence>
<dbReference type="AlphaFoldDB" id="A0AAN6TS05"/>
<keyword evidence="2" id="KW-1185">Reference proteome</keyword>
<protein>
    <submittedName>
        <fullName evidence="1">Uncharacterized protein</fullName>
    </submittedName>
</protein>
<proteinExistence type="predicted"/>
<comment type="caution">
    <text evidence="1">The sequence shown here is derived from an EMBL/GenBank/DDBJ whole genome shotgun (WGS) entry which is preliminary data.</text>
</comment>
<gene>
    <name evidence="1" type="ORF">N657DRAFT_650685</name>
</gene>
<reference evidence="1" key="1">
    <citation type="journal article" date="2023" name="Mol. Phylogenet. Evol.">
        <title>Genome-scale phylogeny and comparative genomics of the fungal order Sordariales.</title>
        <authorList>
            <person name="Hensen N."/>
            <person name="Bonometti L."/>
            <person name="Westerberg I."/>
            <person name="Brannstrom I.O."/>
            <person name="Guillou S."/>
            <person name="Cros-Aarteil S."/>
            <person name="Calhoun S."/>
            <person name="Haridas S."/>
            <person name="Kuo A."/>
            <person name="Mondo S."/>
            <person name="Pangilinan J."/>
            <person name="Riley R."/>
            <person name="LaButti K."/>
            <person name="Andreopoulos B."/>
            <person name="Lipzen A."/>
            <person name="Chen C."/>
            <person name="Yan M."/>
            <person name="Daum C."/>
            <person name="Ng V."/>
            <person name="Clum A."/>
            <person name="Steindorff A."/>
            <person name="Ohm R.A."/>
            <person name="Martin F."/>
            <person name="Silar P."/>
            <person name="Natvig D.O."/>
            <person name="Lalanne C."/>
            <person name="Gautier V."/>
            <person name="Ament-Velasquez S.L."/>
            <person name="Kruys A."/>
            <person name="Hutchinson M.I."/>
            <person name="Powell A.J."/>
            <person name="Barry K."/>
            <person name="Miller A.N."/>
            <person name="Grigoriev I.V."/>
            <person name="Debuchy R."/>
            <person name="Gladieux P."/>
            <person name="Hiltunen Thoren M."/>
            <person name="Johannesson H."/>
        </authorList>
    </citation>
    <scope>NUCLEOTIDE SEQUENCE</scope>
    <source>
        <strain evidence="1">CBS 731.68</strain>
    </source>
</reference>
<name>A0AAN6TS05_9PEZI</name>
<reference evidence="1" key="2">
    <citation type="submission" date="2023-05" db="EMBL/GenBank/DDBJ databases">
        <authorList>
            <consortium name="Lawrence Berkeley National Laboratory"/>
            <person name="Steindorff A."/>
            <person name="Hensen N."/>
            <person name="Bonometti L."/>
            <person name="Westerberg I."/>
            <person name="Brannstrom I.O."/>
            <person name="Guillou S."/>
            <person name="Cros-Aarteil S."/>
            <person name="Calhoun S."/>
            <person name="Haridas S."/>
            <person name="Kuo A."/>
            <person name="Mondo S."/>
            <person name="Pangilinan J."/>
            <person name="Riley R."/>
            <person name="Labutti K."/>
            <person name="Andreopoulos B."/>
            <person name="Lipzen A."/>
            <person name="Chen C."/>
            <person name="Yanf M."/>
            <person name="Daum C."/>
            <person name="Ng V."/>
            <person name="Clum A."/>
            <person name="Ohm R."/>
            <person name="Martin F."/>
            <person name="Silar P."/>
            <person name="Natvig D."/>
            <person name="Lalanne C."/>
            <person name="Gautier V."/>
            <person name="Ament-Velasquez S.L."/>
            <person name="Kruys A."/>
            <person name="Hutchinson M.I."/>
            <person name="Powell A.J."/>
            <person name="Barry K."/>
            <person name="Miller A.N."/>
            <person name="Grigoriev I.V."/>
            <person name="Debuchy R."/>
            <person name="Gladieux P."/>
            <person name="Thoren M.H."/>
            <person name="Johannesson H."/>
        </authorList>
    </citation>
    <scope>NUCLEOTIDE SEQUENCE</scope>
    <source>
        <strain evidence="1">CBS 731.68</strain>
    </source>
</reference>
<dbReference type="Proteomes" id="UP001302602">
    <property type="component" value="Unassembled WGS sequence"/>
</dbReference>
<dbReference type="EMBL" id="MU853255">
    <property type="protein sequence ID" value="KAK4118996.1"/>
    <property type="molecule type" value="Genomic_DNA"/>
</dbReference>